<sequence>MRQWRTERTRVVQTEDGEKMDKQVRAAEYRFTAGEESRQLRRTYEEGKNDKRGDNSPKPLIGPEFAPCCNWGSLDRSLMLTSERQEIIRCHRCWQEDISGKACQRGEDQAVPCVETAGEVGHMARVYRKFLVALECESDSRTGSKDKWPKKGSRGKDHASTWQLWGMQVELKKGRAGRVQILYK</sequence>
<name>A0AAW1TUQ0_9CUCU</name>
<evidence type="ECO:0000313" key="2">
    <source>
        <dbReference type="EMBL" id="KAK9874519.1"/>
    </source>
</evidence>
<evidence type="ECO:0000313" key="3">
    <source>
        <dbReference type="Proteomes" id="UP001431783"/>
    </source>
</evidence>
<keyword evidence="3" id="KW-1185">Reference proteome</keyword>
<feature type="region of interest" description="Disordered" evidence="1">
    <location>
        <begin position="33"/>
        <end position="59"/>
    </location>
</feature>
<dbReference type="EMBL" id="JARQZJ010000032">
    <property type="protein sequence ID" value="KAK9874519.1"/>
    <property type="molecule type" value="Genomic_DNA"/>
</dbReference>
<gene>
    <name evidence="2" type="ORF">WA026_005363</name>
</gene>
<organism evidence="2 3">
    <name type="scientific">Henosepilachna vigintioctopunctata</name>
    <dbReference type="NCBI Taxonomy" id="420089"/>
    <lineage>
        <taxon>Eukaryota</taxon>
        <taxon>Metazoa</taxon>
        <taxon>Ecdysozoa</taxon>
        <taxon>Arthropoda</taxon>
        <taxon>Hexapoda</taxon>
        <taxon>Insecta</taxon>
        <taxon>Pterygota</taxon>
        <taxon>Neoptera</taxon>
        <taxon>Endopterygota</taxon>
        <taxon>Coleoptera</taxon>
        <taxon>Polyphaga</taxon>
        <taxon>Cucujiformia</taxon>
        <taxon>Coccinelloidea</taxon>
        <taxon>Coccinellidae</taxon>
        <taxon>Epilachninae</taxon>
        <taxon>Epilachnini</taxon>
        <taxon>Henosepilachna</taxon>
    </lineage>
</organism>
<reference evidence="2 3" key="1">
    <citation type="submission" date="2023-03" db="EMBL/GenBank/DDBJ databases">
        <title>Genome insight into feeding habits of ladybird beetles.</title>
        <authorList>
            <person name="Li H.-S."/>
            <person name="Huang Y.-H."/>
            <person name="Pang H."/>
        </authorList>
    </citation>
    <scope>NUCLEOTIDE SEQUENCE [LARGE SCALE GENOMIC DNA]</scope>
    <source>
        <strain evidence="2">SYSU_2023b</strain>
        <tissue evidence="2">Whole body</tissue>
    </source>
</reference>
<feature type="compositionally biased region" description="Basic and acidic residues" evidence="1">
    <location>
        <begin position="33"/>
        <end position="55"/>
    </location>
</feature>
<proteinExistence type="predicted"/>
<accession>A0AAW1TUQ0</accession>
<dbReference type="AlphaFoldDB" id="A0AAW1TUQ0"/>
<evidence type="ECO:0000256" key="1">
    <source>
        <dbReference type="SAM" id="MobiDB-lite"/>
    </source>
</evidence>
<protein>
    <submittedName>
        <fullName evidence="2">Uncharacterized protein</fullName>
    </submittedName>
</protein>
<dbReference type="Proteomes" id="UP001431783">
    <property type="component" value="Unassembled WGS sequence"/>
</dbReference>
<comment type="caution">
    <text evidence="2">The sequence shown here is derived from an EMBL/GenBank/DDBJ whole genome shotgun (WGS) entry which is preliminary data.</text>
</comment>